<dbReference type="Gene3D" id="3.40.50.1820">
    <property type="entry name" value="alpha/beta hydrolase"/>
    <property type="match status" value="1"/>
</dbReference>
<dbReference type="KEGG" id="tig:THII_1421"/>
<gene>
    <name evidence="2" type="ORF">THII_1421</name>
</gene>
<dbReference type="InterPro" id="IPR002921">
    <property type="entry name" value="Fungal_lipase-type"/>
</dbReference>
<dbReference type="Pfam" id="PF01764">
    <property type="entry name" value="Lipase_3"/>
    <property type="match status" value="1"/>
</dbReference>
<feature type="domain" description="Fungal lipase-type" evidence="1">
    <location>
        <begin position="102"/>
        <end position="218"/>
    </location>
</feature>
<evidence type="ECO:0000259" key="1">
    <source>
        <dbReference type="Pfam" id="PF01764"/>
    </source>
</evidence>
<reference evidence="2 3" key="1">
    <citation type="journal article" date="2014" name="ISME J.">
        <title>Ecophysiology of Thioploca ingrica as revealed by the complete genome sequence supplemented with proteomic evidence.</title>
        <authorList>
            <person name="Kojima H."/>
            <person name="Ogura Y."/>
            <person name="Yamamoto N."/>
            <person name="Togashi T."/>
            <person name="Mori H."/>
            <person name="Watanabe T."/>
            <person name="Nemoto F."/>
            <person name="Kurokawa K."/>
            <person name="Hayashi T."/>
            <person name="Fukui M."/>
        </authorList>
    </citation>
    <scope>NUCLEOTIDE SEQUENCE [LARGE SCALE GENOMIC DNA]</scope>
</reference>
<dbReference type="EMBL" id="AP014633">
    <property type="protein sequence ID" value="BAP55718.1"/>
    <property type="molecule type" value="Genomic_DNA"/>
</dbReference>
<name>A0A090AD30_9GAMM</name>
<dbReference type="Proteomes" id="UP000031623">
    <property type="component" value="Chromosome"/>
</dbReference>
<accession>A0A090AD30</accession>
<evidence type="ECO:0000313" key="2">
    <source>
        <dbReference type="EMBL" id="BAP55718.1"/>
    </source>
</evidence>
<organism evidence="2 3">
    <name type="scientific">Thioploca ingrica</name>
    <dbReference type="NCBI Taxonomy" id="40754"/>
    <lineage>
        <taxon>Bacteria</taxon>
        <taxon>Pseudomonadati</taxon>
        <taxon>Pseudomonadota</taxon>
        <taxon>Gammaproteobacteria</taxon>
        <taxon>Thiotrichales</taxon>
        <taxon>Thiotrichaceae</taxon>
        <taxon>Thioploca</taxon>
    </lineage>
</organism>
<dbReference type="OrthoDB" id="5522031at2"/>
<proteinExistence type="predicted"/>
<protein>
    <recommendedName>
        <fullName evidence="1">Fungal lipase-type domain-containing protein</fullName>
    </recommendedName>
</protein>
<evidence type="ECO:0000313" key="3">
    <source>
        <dbReference type="Proteomes" id="UP000031623"/>
    </source>
</evidence>
<dbReference type="HOGENOM" id="CLU_032957_4_0_6"/>
<dbReference type="SUPFAM" id="SSF53474">
    <property type="entry name" value="alpha/beta-Hydrolases"/>
    <property type="match status" value="1"/>
</dbReference>
<dbReference type="CDD" id="cd00519">
    <property type="entry name" value="Lipase_3"/>
    <property type="match status" value="1"/>
</dbReference>
<dbReference type="GO" id="GO:0006629">
    <property type="term" value="P:lipid metabolic process"/>
    <property type="evidence" value="ECO:0007669"/>
    <property type="project" value="InterPro"/>
</dbReference>
<keyword evidence="3" id="KW-1185">Reference proteome</keyword>
<dbReference type="PANTHER" id="PTHR45856">
    <property type="entry name" value="ALPHA/BETA-HYDROLASES SUPERFAMILY PROTEIN"/>
    <property type="match status" value="1"/>
</dbReference>
<dbReference type="PANTHER" id="PTHR45856:SF24">
    <property type="entry name" value="FUNGAL LIPASE-LIKE DOMAIN-CONTAINING PROTEIN"/>
    <property type="match status" value="1"/>
</dbReference>
<dbReference type="AlphaFoldDB" id="A0A090AD30"/>
<dbReference type="InterPro" id="IPR029058">
    <property type="entry name" value="AB_hydrolase_fold"/>
</dbReference>
<sequence length="290" mass="32807">MSTEFDNSWSALLNPGRATQYFNIDYPRLSLDTSAYSNSTALWLAELSRLIYRKDKNKKNKLIIPNRSEILKKVALQETRYFSQGNTAGAIVEYQQAVQFAVLVFCGTQESQGWFTNLNTLPTRWPEGGRVHRGFKKALENVWPAVETYLSTLKVPVFYTGHSLGAALATLAAARRPPQALYTFGTPRVGDAEFSKIFENIKAYRIVNHRDLIVTVPLAALGFCHVGELHYLAHDNKMLVKPNEEVVVADRKKADFTLQNSVNHSRWLDPPECLSDHAPINYVAHLERQL</sequence>
<dbReference type="STRING" id="40754.THII_1421"/>
<dbReference type="InterPro" id="IPR051218">
    <property type="entry name" value="Sec_MonoDiacylglyc_Lipase"/>
</dbReference>